<gene>
    <name evidence="2" type="ORF">Ccr32_gp250</name>
</gene>
<protein>
    <recommendedName>
        <fullName evidence="1">DUF1937 domain-containing protein</fullName>
    </recommendedName>
</protein>
<name>A0A1V0EE45_9CAUD</name>
<sequence>MSFVYLAIPYTSQLEDEAEAKAERDARMVEFWKAAAFLIDRGDHVVSPMTLEPALVAVPDMPYRWEHWKEYSIKMIGISSKLVVLQLPGWSTSRGVIGEMHAAGEAGIEIEFLTLQTVATWLSTREIEA</sequence>
<dbReference type="Gene3D" id="3.40.50.10400">
    <property type="entry name" value="Hypothetical protein PA1492"/>
    <property type="match status" value="1"/>
</dbReference>
<dbReference type="Proteomes" id="UP000222485">
    <property type="component" value="Genome"/>
</dbReference>
<dbReference type="Pfam" id="PF09152">
    <property type="entry name" value="DUF1937"/>
    <property type="match status" value="1"/>
</dbReference>
<dbReference type="InterPro" id="IPR015235">
    <property type="entry name" value="DUF1937"/>
</dbReference>
<dbReference type="EMBL" id="KY555146">
    <property type="protein sequence ID" value="ARB15168.1"/>
    <property type="molecule type" value="Genomic_DNA"/>
</dbReference>
<accession>A0A1V0EE45</accession>
<proteinExistence type="predicted"/>
<evidence type="ECO:0000259" key="1">
    <source>
        <dbReference type="Pfam" id="PF09152"/>
    </source>
</evidence>
<dbReference type="SUPFAM" id="SSF52309">
    <property type="entry name" value="N-(deoxy)ribosyltransferase-like"/>
    <property type="match status" value="1"/>
</dbReference>
<feature type="domain" description="DUF1937" evidence="1">
    <location>
        <begin position="4"/>
        <end position="109"/>
    </location>
</feature>
<evidence type="ECO:0000313" key="2">
    <source>
        <dbReference type="EMBL" id="ARB15168.1"/>
    </source>
</evidence>
<reference evidence="3" key="1">
    <citation type="journal article" date="2017" name="Curr. Microbiol.">
        <title>Genomic Diversity of Type B3 Bacteriophages of Caulobacter crescentus.</title>
        <authorList>
            <person name="Ash K.T."/>
            <person name="Drake K.M."/>
            <person name="Gibbs W.S."/>
            <person name="Ely B."/>
        </authorList>
    </citation>
    <scope>NUCLEOTIDE SEQUENCE [LARGE SCALE GENOMIC DNA]</scope>
</reference>
<evidence type="ECO:0000313" key="3">
    <source>
        <dbReference type="Proteomes" id="UP000222485"/>
    </source>
</evidence>
<organism evidence="2 3">
    <name type="scientific">Caulobacter phage Ccr32</name>
    <dbReference type="NCBI Taxonomy" id="1959738"/>
    <lineage>
        <taxon>Viruses</taxon>
        <taxon>Duplodnaviria</taxon>
        <taxon>Heunggongvirae</taxon>
        <taxon>Uroviricota</taxon>
        <taxon>Caudoviricetes</taxon>
        <taxon>Jeanschmidtviridae</taxon>
        <taxon>Shapirovirus</taxon>
        <taxon>Shapirovirus cbk</taxon>
    </lineage>
</organism>